<accession>A0AAN6WIP1</accession>
<reference evidence="2" key="1">
    <citation type="journal article" date="2023" name="Mol. Phylogenet. Evol.">
        <title>Genome-scale phylogeny and comparative genomics of the fungal order Sordariales.</title>
        <authorList>
            <person name="Hensen N."/>
            <person name="Bonometti L."/>
            <person name="Westerberg I."/>
            <person name="Brannstrom I.O."/>
            <person name="Guillou S."/>
            <person name="Cros-Aarteil S."/>
            <person name="Calhoun S."/>
            <person name="Haridas S."/>
            <person name="Kuo A."/>
            <person name="Mondo S."/>
            <person name="Pangilinan J."/>
            <person name="Riley R."/>
            <person name="LaButti K."/>
            <person name="Andreopoulos B."/>
            <person name="Lipzen A."/>
            <person name="Chen C."/>
            <person name="Yan M."/>
            <person name="Daum C."/>
            <person name="Ng V."/>
            <person name="Clum A."/>
            <person name="Steindorff A."/>
            <person name="Ohm R.A."/>
            <person name="Martin F."/>
            <person name="Silar P."/>
            <person name="Natvig D.O."/>
            <person name="Lalanne C."/>
            <person name="Gautier V."/>
            <person name="Ament-Velasquez S.L."/>
            <person name="Kruys A."/>
            <person name="Hutchinson M.I."/>
            <person name="Powell A.J."/>
            <person name="Barry K."/>
            <person name="Miller A.N."/>
            <person name="Grigoriev I.V."/>
            <person name="Debuchy R."/>
            <person name="Gladieux P."/>
            <person name="Hiltunen Thoren M."/>
            <person name="Johannesson H."/>
        </authorList>
    </citation>
    <scope>NUCLEOTIDE SEQUENCE</scope>
    <source>
        <strain evidence="2">PSN309</strain>
    </source>
</reference>
<feature type="region of interest" description="Disordered" evidence="1">
    <location>
        <begin position="498"/>
        <end position="520"/>
    </location>
</feature>
<protein>
    <submittedName>
        <fullName evidence="2">Uncharacterized protein</fullName>
    </submittedName>
</protein>
<organism evidence="2 3">
    <name type="scientific">Podospora australis</name>
    <dbReference type="NCBI Taxonomy" id="1536484"/>
    <lineage>
        <taxon>Eukaryota</taxon>
        <taxon>Fungi</taxon>
        <taxon>Dikarya</taxon>
        <taxon>Ascomycota</taxon>
        <taxon>Pezizomycotina</taxon>
        <taxon>Sordariomycetes</taxon>
        <taxon>Sordariomycetidae</taxon>
        <taxon>Sordariales</taxon>
        <taxon>Podosporaceae</taxon>
        <taxon>Podospora</taxon>
    </lineage>
</organism>
<dbReference type="EMBL" id="MU864631">
    <property type="protein sequence ID" value="KAK4182625.1"/>
    <property type="molecule type" value="Genomic_DNA"/>
</dbReference>
<sequence length="573" mass="64183">MAGRPVAYPASRTITVEFVRNARLVCRRFNQLTSRHLLGSAGAVSIDLSQKSTDRFEGLTKNPVSSRTAAKAIVFLLWIPAQGLHEWDFNKKLSRARGNYRAIERTWAKFLPPSFVGIEPRRDDTDGSIGALKYQEILLSGYEDFQQLHKQQYELITSGTFVKSIASSMARIGRRGVLVFIHSDEESLEPQPSGSFWRVKDFSWPNFLEASGFLGSPQTIAGCLTGCLDWKNIERLEGGADLYPARILSELPIAISKVSPLEVSLLDRYTVRCFPVYPNTDKDCLRPQLDCWNWGDLSMACSRLSAFHFSLDHPPFDNFQHLPLKEMAPIEAFFGALLLGSAATLQLLSLNLKSRSLCPYSWCDPQPGPGLFGIMRKGGFLSSVTLSFPRLETLRLTGMEIEQAQFEHFCTAVAGSGCLKEISLEDITLHGPSWVGVTDILRKAVRNNVLRIGATVYLSHLWGGELGYPVDSDESDDGAAEALWENYVEMERARREALQNAVSGSESGEDSEPGSEDSEEIEMWDADYEKYWPVLRQMKEYLRNEWDDDLQNPFGDAELCSLPLIPGRVRSKA</sequence>
<reference evidence="2" key="2">
    <citation type="submission" date="2023-05" db="EMBL/GenBank/DDBJ databases">
        <authorList>
            <consortium name="Lawrence Berkeley National Laboratory"/>
            <person name="Steindorff A."/>
            <person name="Hensen N."/>
            <person name="Bonometti L."/>
            <person name="Westerberg I."/>
            <person name="Brannstrom I.O."/>
            <person name="Guillou S."/>
            <person name="Cros-Aarteil S."/>
            <person name="Calhoun S."/>
            <person name="Haridas S."/>
            <person name="Kuo A."/>
            <person name="Mondo S."/>
            <person name="Pangilinan J."/>
            <person name="Riley R."/>
            <person name="Labutti K."/>
            <person name="Andreopoulos B."/>
            <person name="Lipzen A."/>
            <person name="Chen C."/>
            <person name="Yanf M."/>
            <person name="Daum C."/>
            <person name="Ng V."/>
            <person name="Clum A."/>
            <person name="Ohm R."/>
            <person name="Martin F."/>
            <person name="Silar P."/>
            <person name="Natvig D."/>
            <person name="Lalanne C."/>
            <person name="Gautier V."/>
            <person name="Ament-Velasquez S.L."/>
            <person name="Kruys A."/>
            <person name="Hutchinson M.I."/>
            <person name="Powell A.J."/>
            <person name="Barry K."/>
            <person name="Miller A.N."/>
            <person name="Grigoriev I.V."/>
            <person name="Debuchy R."/>
            <person name="Gladieux P."/>
            <person name="Thoren M.H."/>
            <person name="Johannesson H."/>
        </authorList>
    </citation>
    <scope>NUCLEOTIDE SEQUENCE</scope>
    <source>
        <strain evidence="2">PSN309</strain>
    </source>
</reference>
<evidence type="ECO:0000313" key="2">
    <source>
        <dbReference type="EMBL" id="KAK4182625.1"/>
    </source>
</evidence>
<proteinExistence type="predicted"/>
<evidence type="ECO:0000313" key="3">
    <source>
        <dbReference type="Proteomes" id="UP001302126"/>
    </source>
</evidence>
<name>A0AAN6WIP1_9PEZI</name>
<keyword evidence="3" id="KW-1185">Reference proteome</keyword>
<dbReference type="Proteomes" id="UP001302126">
    <property type="component" value="Unassembled WGS sequence"/>
</dbReference>
<evidence type="ECO:0000256" key="1">
    <source>
        <dbReference type="SAM" id="MobiDB-lite"/>
    </source>
</evidence>
<comment type="caution">
    <text evidence="2">The sequence shown here is derived from an EMBL/GenBank/DDBJ whole genome shotgun (WGS) entry which is preliminary data.</text>
</comment>
<gene>
    <name evidence="2" type="ORF">QBC35DRAFT_467950</name>
</gene>
<dbReference type="AlphaFoldDB" id="A0AAN6WIP1"/>
<feature type="compositionally biased region" description="Acidic residues" evidence="1">
    <location>
        <begin position="507"/>
        <end position="520"/>
    </location>
</feature>